<dbReference type="EMBL" id="QUSG01000017">
    <property type="protein sequence ID" value="KAA3523448.1"/>
    <property type="molecule type" value="Genomic_DNA"/>
</dbReference>
<dbReference type="SUPFAM" id="SSF103473">
    <property type="entry name" value="MFS general substrate transporter"/>
    <property type="match status" value="1"/>
</dbReference>
<keyword evidence="2 4" id="KW-1133">Transmembrane helix</keyword>
<keyword evidence="1 4" id="KW-0812">Transmembrane</keyword>
<dbReference type="InterPro" id="IPR011701">
    <property type="entry name" value="MFS"/>
</dbReference>
<feature type="transmembrane region" description="Helical" evidence="4">
    <location>
        <begin position="383"/>
        <end position="402"/>
    </location>
</feature>
<dbReference type="InterPro" id="IPR052524">
    <property type="entry name" value="MFS_Cyanate_Porter"/>
</dbReference>
<dbReference type="AlphaFoldDB" id="A0A368NLD5"/>
<evidence type="ECO:0000256" key="4">
    <source>
        <dbReference type="SAM" id="Phobius"/>
    </source>
</evidence>
<proteinExistence type="predicted"/>
<feature type="transmembrane region" description="Helical" evidence="4">
    <location>
        <begin position="19"/>
        <end position="36"/>
    </location>
</feature>
<comment type="caution">
    <text evidence="6">The sequence shown here is derived from an EMBL/GenBank/DDBJ whole genome shotgun (WGS) entry which is preliminary data.</text>
</comment>
<accession>A0A368NLD5</accession>
<dbReference type="Gene3D" id="1.20.1250.20">
    <property type="entry name" value="MFS general substrate transporter like domains"/>
    <property type="match status" value="2"/>
</dbReference>
<feature type="transmembrane region" description="Helical" evidence="4">
    <location>
        <begin position="117"/>
        <end position="135"/>
    </location>
</feature>
<dbReference type="InterPro" id="IPR020846">
    <property type="entry name" value="MFS_dom"/>
</dbReference>
<evidence type="ECO:0000313" key="7">
    <source>
        <dbReference type="EMBL" id="MBF2713000.1"/>
    </source>
</evidence>
<feature type="transmembrane region" description="Helical" evidence="4">
    <location>
        <begin position="318"/>
        <end position="340"/>
    </location>
</feature>
<feature type="transmembrane region" description="Helical" evidence="4">
    <location>
        <begin position="257"/>
        <end position="282"/>
    </location>
</feature>
<evidence type="ECO:0000313" key="6">
    <source>
        <dbReference type="EMBL" id="KAA3523448.1"/>
    </source>
</evidence>
<sequence>MTREPAVVETDAHSDQEKLAPLSFAATVAVIVLVAIDLRPEIVSIGPLLPHIREEFGISNTQASLLTAIPAMLMGLLAFPTPWLARRFGRDRVILIALVVLMTATAGRAFAGSIGVLLSATVGVGAGIAVTGALIPGFAKKSFPKRAAILMGIYAMSLGLGSTFAAGLAQPLADAGGGWRFGSGIFALPCLTAIAAWLLVARAERGSDVPVAAAPAPARRGLPVRNPKAWLIALYFSANNILFFGFVSWTAPMFREYGMSATTAGLLLASFTAAFMVSNPLAGLISRNEDRRGVIALFAGLALVGSAAVAISPSLLPFLFIPVIAFGVGGSFTLGMILPLDNAADAHEANAWSAFVMGIGYFTGALGPLLLGLLRDVTGGFAIPLWILAAVALLMLALSPFLQPSGLRSARD</sequence>
<evidence type="ECO:0000256" key="2">
    <source>
        <dbReference type="ARBA" id="ARBA00022989"/>
    </source>
</evidence>
<reference evidence="7" key="2">
    <citation type="submission" date="2020-11" db="EMBL/GenBank/DDBJ databases">
        <title>Agrobacterium vitis strain K377 genome.</title>
        <authorList>
            <person name="Xi H."/>
        </authorList>
    </citation>
    <scope>NUCLEOTIDE SEQUENCE</scope>
    <source>
        <strain evidence="7">K377</strain>
    </source>
</reference>
<feature type="transmembrane region" description="Helical" evidence="4">
    <location>
        <begin position="93"/>
        <end position="111"/>
    </location>
</feature>
<keyword evidence="3 4" id="KW-0472">Membrane</keyword>
<dbReference type="GO" id="GO:0022857">
    <property type="term" value="F:transmembrane transporter activity"/>
    <property type="evidence" value="ECO:0007669"/>
    <property type="project" value="InterPro"/>
</dbReference>
<dbReference type="Proteomes" id="UP000655037">
    <property type="component" value="Unassembled WGS sequence"/>
</dbReference>
<reference evidence="6 8" key="1">
    <citation type="submission" date="2018-08" db="EMBL/GenBank/DDBJ databases">
        <title>Genome sequencing of Agrobacterium vitis strain ICMP 10754.</title>
        <authorList>
            <person name="Visnovsky S.B."/>
            <person name="Pitman A.R."/>
        </authorList>
    </citation>
    <scope>NUCLEOTIDE SEQUENCE [LARGE SCALE GENOMIC DNA]</scope>
    <source>
        <strain evidence="6 8">ICMP 10754</strain>
    </source>
</reference>
<dbReference type="InterPro" id="IPR036259">
    <property type="entry name" value="MFS_trans_sf"/>
</dbReference>
<feature type="transmembrane region" description="Helical" evidence="4">
    <location>
        <begin position="352"/>
        <end position="371"/>
    </location>
</feature>
<feature type="domain" description="Major facilitator superfamily (MFS) profile" evidence="5">
    <location>
        <begin position="25"/>
        <end position="407"/>
    </location>
</feature>
<feature type="transmembrane region" description="Helical" evidence="4">
    <location>
        <begin position="229"/>
        <end position="251"/>
    </location>
</feature>
<evidence type="ECO:0000259" key="5">
    <source>
        <dbReference type="PROSITE" id="PS50850"/>
    </source>
</evidence>
<dbReference type="OrthoDB" id="5758872at2"/>
<feature type="transmembrane region" description="Helical" evidence="4">
    <location>
        <begin position="181"/>
        <end position="200"/>
    </location>
</feature>
<dbReference type="PANTHER" id="PTHR23523">
    <property type="match status" value="1"/>
</dbReference>
<evidence type="ECO:0000256" key="3">
    <source>
        <dbReference type="ARBA" id="ARBA00023136"/>
    </source>
</evidence>
<feature type="transmembrane region" description="Helical" evidence="4">
    <location>
        <begin position="56"/>
        <end position="81"/>
    </location>
</feature>
<feature type="transmembrane region" description="Helical" evidence="4">
    <location>
        <begin position="147"/>
        <end position="169"/>
    </location>
</feature>
<dbReference type="Pfam" id="PF07690">
    <property type="entry name" value="MFS_1"/>
    <property type="match status" value="1"/>
</dbReference>
<gene>
    <name evidence="6" type="ORF">DXT89_20525</name>
    <name evidence="7" type="ORF">IEI95_001870</name>
</gene>
<evidence type="ECO:0000256" key="1">
    <source>
        <dbReference type="ARBA" id="ARBA00022692"/>
    </source>
</evidence>
<feature type="transmembrane region" description="Helical" evidence="4">
    <location>
        <begin position="294"/>
        <end position="312"/>
    </location>
</feature>
<protein>
    <submittedName>
        <fullName evidence="6">MFS transporter</fullName>
    </submittedName>
</protein>
<evidence type="ECO:0000313" key="8">
    <source>
        <dbReference type="Proteomes" id="UP000436911"/>
    </source>
</evidence>
<organism evidence="6 8">
    <name type="scientific">Agrobacterium vitis</name>
    <name type="common">Rhizobium vitis</name>
    <dbReference type="NCBI Taxonomy" id="373"/>
    <lineage>
        <taxon>Bacteria</taxon>
        <taxon>Pseudomonadati</taxon>
        <taxon>Pseudomonadota</taxon>
        <taxon>Alphaproteobacteria</taxon>
        <taxon>Hyphomicrobiales</taxon>
        <taxon>Rhizobiaceae</taxon>
        <taxon>Rhizobium/Agrobacterium group</taxon>
        <taxon>Agrobacterium</taxon>
    </lineage>
</organism>
<dbReference type="PANTHER" id="PTHR23523:SF2">
    <property type="entry name" value="2-NITROIMIDAZOLE TRANSPORTER"/>
    <property type="match status" value="1"/>
</dbReference>
<dbReference type="Proteomes" id="UP000436911">
    <property type="component" value="Unassembled WGS sequence"/>
</dbReference>
<name>A0A368NLD5_AGRVI</name>
<dbReference type="PROSITE" id="PS50850">
    <property type="entry name" value="MFS"/>
    <property type="match status" value="1"/>
</dbReference>
<dbReference type="EMBL" id="JACXXJ020000003">
    <property type="protein sequence ID" value="MBF2713000.1"/>
    <property type="molecule type" value="Genomic_DNA"/>
</dbReference>